<dbReference type="Proteomes" id="UP000192582">
    <property type="component" value="Unassembled WGS sequence"/>
</dbReference>
<dbReference type="EMBL" id="FWWU01000009">
    <property type="protein sequence ID" value="SMB91542.1"/>
    <property type="molecule type" value="Genomic_DNA"/>
</dbReference>
<dbReference type="AlphaFoldDB" id="A0A1W1VDT9"/>
<accession>A0A1W1VDT9</accession>
<organism evidence="1 2">
    <name type="scientific">Deinococcus hopiensis KR-140</name>
    <dbReference type="NCBI Taxonomy" id="695939"/>
    <lineage>
        <taxon>Bacteria</taxon>
        <taxon>Thermotogati</taxon>
        <taxon>Deinococcota</taxon>
        <taxon>Deinococci</taxon>
        <taxon>Deinococcales</taxon>
        <taxon>Deinococcaceae</taxon>
        <taxon>Deinococcus</taxon>
    </lineage>
</organism>
<evidence type="ECO:0000313" key="2">
    <source>
        <dbReference type="Proteomes" id="UP000192582"/>
    </source>
</evidence>
<gene>
    <name evidence="1" type="ORF">SAMN00790413_01179</name>
</gene>
<reference evidence="1 2" key="1">
    <citation type="submission" date="2017-04" db="EMBL/GenBank/DDBJ databases">
        <authorList>
            <person name="Afonso C.L."/>
            <person name="Miller P.J."/>
            <person name="Scott M.A."/>
            <person name="Spackman E."/>
            <person name="Goraichik I."/>
            <person name="Dimitrov K.M."/>
            <person name="Suarez D.L."/>
            <person name="Swayne D.E."/>
        </authorList>
    </citation>
    <scope>NUCLEOTIDE SEQUENCE [LARGE SCALE GENOMIC DNA]</scope>
    <source>
        <strain evidence="1 2">KR-140</strain>
    </source>
</reference>
<name>A0A1W1VDT9_9DEIO</name>
<evidence type="ECO:0000313" key="1">
    <source>
        <dbReference type="EMBL" id="SMB91542.1"/>
    </source>
</evidence>
<sequence length="132" mass="13876">MTSLTFGHIHLGVAAAFPELARPPALLCEDEICSTDGAPSQYIGTRLLLLSCLEVLLALPTGPHGDAALKRAFAFTKRMLVSPDDQPTSLAEIELTGGQPAWWFQRAQPFAGCAEGAASRAPLGGTRAPHPA</sequence>
<proteinExistence type="predicted"/>
<protein>
    <submittedName>
        <fullName evidence="1">Uncharacterized protein</fullName>
    </submittedName>
</protein>
<dbReference type="RefSeq" id="WP_084048707.1">
    <property type="nucleotide sequence ID" value="NZ_FWWU01000009.1"/>
</dbReference>
<dbReference type="OrthoDB" id="70658at2"/>
<keyword evidence="2" id="KW-1185">Reference proteome</keyword>